<protein>
    <submittedName>
        <fullName evidence="2">Uncharacterized protein</fullName>
    </submittedName>
</protein>
<dbReference type="Proteomes" id="UP000028623">
    <property type="component" value="Unassembled WGS sequence"/>
</dbReference>
<evidence type="ECO:0000256" key="1">
    <source>
        <dbReference type="SAM" id="Phobius"/>
    </source>
</evidence>
<accession>A0A085B7U4</accession>
<evidence type="ECO:0000313" key="3">
    <source>
        <dbReference type="Proteomes" id="UP000028623"/>
    </source>
</evidence>
<gene>
    <name evidence="2" type="ORF">IO89_16935</name>
</gene>
<keyword evidence="1" id="KW-1133">Transmembrane helix</keyword>
<dbReference type="AlphaFoldDB" id="A0A085B7U4"/>
<reference evidence="2 3" key="1">
    <citation type="submission" date="2014-07" db="EMBL/GenBank/DDBJ databases">
        <title>Epilithonimonas lactis LMG 22401 Genome.</title>
        <authorList>
            <person name="Pipes S.E."/>
            <person name="Stropko S.J."/>
        </authorList>
    </citation>
    <scope>NUCLEOTIDE SEQUENCE [LARGE SCALE GENOMIC DNA]</scope>
    <source>
        <strain evidence="2 3">LMG 24401</strain>
    </source>
</reference>
<keyword evidence="1" id="KW-0812">Transmembrane</keyword>
<feature type="transmembrane region" description="Helical" evidence="1">
    <location>
        <begin position="12"/>
        <end position="33"/>
    </location>
</feature>
<keyword evidence="1" id="KW-0472">Membrane</keyword>
<evidence type="ECO:0000313" key="2">
    <source>
        <dbReference type="EMBL" id="KFC18539.1"/>
    </source>
</evidence>
<sequence length="63" mass="7511">MIYFLNLLNFQHFILFNVMIWAPLSVFRSRFFAIANHGRSFKEILYHRNDKKSSTQAGARFAK</sequence>
<comment type="caution">
    <text evidence="2">The sequence shown here is derived from an EMBL/GenBank/DDBJ whole genome shotgun (WGS) entry which is preliminary data.</text>
</comment>
<proteinExistence type="predicted"/>
<keyword evidence="3" id="KW-1185">Reference proteome</keyword>
<organism evidence="2 3">
    <name type="scientific">Epilithonimonas lactis</name>
    <dbReference type="NCBI Taxonomy" id="421072"/>
    <lineage>
        <taxon>Bacteria</taxon>
        <taxon>Pseudomonadati</taxon>
        <taxon>Bacteroidota</taxon>
        <taxon>Flavobacteriia</taxon>
        <taxon>Flavobacteriales</taxon>
        <taxon>Weeksellaceae</taxon>
        <taxon>Chryseobacterium group</taxon>
        <taxon>Epilithonimonas</taxon>
    </lineage>
</organism>
<dbReference type="EMBL" id="JPLY01000006">
    <property type="protein sequence ID" value="KFC18539.1"/>
    <property type="molecule type" value="Genomic_DNA"/>
</dbReference>
<name>A0A085B7U4_9FLAO</name>